<organism evidence="1">
    <name type="scientific">marine sediment metagenome</name>
    <dbReference type="NCBI Taxonomy" id="412755"/>
    <lineage>
        <taxon>unclassified sequences</taxon>
        <taxon>metagenomes</taxon>
        <taxon>ecological metagenomes</taxon>
    </lineage>
</organism>
<dbReference type="AlphaFoldDB" id="A0A0F8YEB1"/>
<sequence length="122" mass="13588">HYYMERADSLLSVSRVPDFEKIKTYLGIALSYATTETLHNAAIRRLNNIDLMLLLYRAEVAAGKGTMAAFKNAKRYLDNAASLKLDQAQTKMVNLKIETISNLIAALKAKKSKGTKNPAKKK</sequence>
<comment type="caution">
    <text evidence="1">The sequence shown here is derived from an EMBL/GenBank/DDBJ whole genome shotgun (WGS) entry which is preliminary data.</text>
</comment>
<evidence type="ECO:0000313" key="1">
    <source>
        <dbReference type="EMBL" id="KKK72040.1"/>
    </source>
</evidence>
<gene>
    <name evidence="1" type="ORF">LCGC14_2907880</name>
</gene>
<feature type="non-terminal residue" evidence="1">
    <location>
        <position position="1"/>
    </location>
</feature>
<dbReference type="EMBL" id="LAZR01057451">
    <property type="protein sequence ID" value="KKK72040.1"/>
    <property type="molecule type" value="Genomic_DNA"/>
</dbReference>
<name>A0A0F8YEB1_9ZZZZ</name>
<protein>
    <submittedName>
        <fullName evidence="1">Uncharacterized protein</fullName>
    </submittedName>
</protein>
<reference evidence="1" key="1">
    <citation type="journal article" date="2015" name="Nature">
        <title>Complex archaea that bridge the gap between prokaryotes and eukaryotes.</title>
        <authorList>
            <person name="Spang A."/>
            <person name="Saw J.H."/>
            <person name="Jorgensen S.L."/>
            <person name="Zaremba-Niedzwiedzka K."/>
            <person name="Martijn J."/>
            <person name="Lind A.E."/>
            <person name="van Eijk R."/>
            <person name="Schleper C."/>
            <person name="Guy L."/>
            <person name="Ettema T.J."/>
        </authorList>
    </citation>
    <scope>NUCLEOTIDE SEQUENCE</scope>
</reference>
<accession>A0A0F8YEB1</accession>
<proteinExistence type="predicted"/>